<protein>
    <submittedName>
        <fullName evidence="2">DUF3397 family protein</fullName>
    </submittedName>
</protein>
<dbReference type="EMBL" id="CP037940">
    <property type="protein sequence ID" value="QBO35447.1"/>
    <property type="molecule type" value="Genomic_DNA"/>
</dbReference>
<proteinExistence type="predicted"/>
<dbReference type="KEGG" id="wei:EQG49_02680"/>
<accession>A0A4P6YS03</accession>
<organism evidence="2 3">
    <name type="scientific">Periweissella cryptocerci</name>
    <dbReference type="NCBI Taxonomy" id="2506420"/>
    <lineage>
        <taxon>Bacteria</taxon>
        <taxon>Bacillati</taxon>
        <taxon>Bacillota</taxon>
        <taxon>Bacilli</taxon>
        <taxon>Lactobacillales</taxon>
        <taxon>Lactobacillaceae</taxon>
        <taxon>Periweissella</taxon>
    </lineage>
</organism>
<evidence type="ECO:0000313" key="3">
    <source>
        <dbReference type="Proteomes" id="UP000292886"/>
    </source>
</evidence>
<keyword evidence="1" id="KW-1133">Transmembrane helix</keyword>
<reference evidence="3" key="1">
    <citation type="submission" date="2019-03" db="EMBL/GenBank/DDBJ databases">
        <title>Weissella sp. 26KH-42 Genome sequencing.</title>
        <authorList>
            <person name="Heo J."/>
            <person name="Kim S.-J."/>
            <person name="Kim J.-S."/>
            <person name="Hong S.-B."/>
            <person name="Kwon S.-W."/>
        </authorList>
    </citation>
    <scope>NUCLEOTIDE SEQUENCE [LARGE SCALE GENOMIC DNA]</scope>
    <source>
        <strain evidence="3">26KH-42</strain>
    </source>
</reference>
<dbReference type="RefSeq" id="WP_133362527.1">
    <property type="nucleotide sequence ID" value="NZ_CP037940.1"/>
</dbReference>
<feature type="transmembrane region" description="Helical" evidence="1">
    <location>
        <begin position="6"/>
        <end position="24"/>
    </location>
</feature>
<gene>
    <name evidence="2" type="ORF">EQG49_02680</name>
</gene>
<feature type="transmembrane region" description="Helical" evidence="1">
    <location>
        <begin position="64"/>
        <end position="84"/>
    </location>
</feature>
<feature type="transmembrane region" description="Helical" evidence="1">
    <location>
        <begin position="36"/>
        <end position="58"/>
    </location>
</feature>
<dbReference type="InterPro" id="IPR024515">
    <property type="entry name" value="DUF3397"/>
</dbReference>
<dbReference type="Pfam" id="PF11877">
    <property type="entry name" value="DUF3397"/>
    <property type="match status" value="1"/>
</dbReference>
<evidence type="ECO:0000313" key="2">
    <source>
        <dbReference type="EMBL" id="QBO35447.1"/>
    </source>
</evidence>
<feature type="transmembrane region" description="Helical" evidence="1">
    <location>
        <begin position="96"/>
        <end position="119"/>
    </location>
</feature>
<name>A0A4P6YS03_9LACO</name>
<dbReference type="Proteomes" id="UP000292886">
    <property type="component" value="Chromosome"/>
</dbReference>
<sequence length="120" mass="14202">MAVLMPWSVMLLITVVVFTALFVARRTFYRYVPRNLQIADILAPFVLLNIHMLSYQIFGWSFVPYLLIAWLLLAIAYVIFRGFWQQNFTYQSYLVAYWRMSDIFFPVVYVILLVFGLILG</sequence>
<keyword evidence="1" id="KW-0812">Transmembrane</keyword>
<keyword evidence="3" id="KW-1185">Reference proteome</keyword>
<keyword evidence="1" id="KW-0472">Membrane</keyword>
<evidence type="ECO:0000256" key="1">
    <source>
        <dbReference type="SAM" id="Phobius"/>
    </source>
</evidence>
<dbReference type="AlphaFoldDB" id="A0A4P6YS03"/>